<proteinExistence type="predicted"/>
<keyword evidence="2" id="KW-1185">Reference proteome</keyword>
<reference evidence="2" key="1">
    <citation type="journal article" date="2019" name="Int. J. Syst. Evol. Microbiol.">
        <title>The Global Catalogue of Microorganisms (GCM) 10K type strain sequencing project: providing services to taxonomists for standard genome sequencing and annotation.</title>
        <authorList>
            <consortium name="The Broad Institute Genomics Platform"/>
            <consortium name="The Broad Institute Genome Sequencing Center for Infectious Disease"/>
            <person name="Wu L."/>
            <person name="Ma J."/>
        </authorList>
    </citation>
    <scope>NUCLEOTIDE SEQUENCE [LARGE SCALE GENOMIC DNA]</scope>
    <source>
        <strain evidence="2">JCM 17939</strain>
    </source>
</reference>
<dbReference type="InterPro" id="IPR036291">
    <property type="entry name" value="NAD(P)-bd_dom_sf"/>
</dbReference>
<dbReference type="Pfam" id="PF13561">
    <property type="entry name" value="adh_short_C2"/>
    <property type="match status" value="1"/>
</dbReference>
<sequence length="47" mass="4869">MTWCGEGISPRLGDPGDVAAAVAYLLSDDAEWVTGQVLSIDGGSTMR</sequence>
<gene>
    <name evidence="1" type="ORF">GCM10023196_058540</name>
</gene>
<dbReference type="Proteomes" id="UP001501442">
    <property type="component" value="Unassembled WGS sequence"/>
</dbReference>
<organism evidence="1 2">
    <name type="scientific">Actinoallomurus vinaceus</name>
    <dbReference type="NCBI Taxonomy" id="1080074"/>
    <lineage>
        <taxon>Bacteria</taxon>
        <taxon>Bacillati</taxon>
        <taxon>Actinomycetota</taxon>
        <taxon>Actinomycetes</taxon>
        <taxon>Streptosporangiales</taxon>
        <taxon>Thermomonosporaceae</taxon>
        <taxon>Actinoallomurus</taxon>
    </lineage>
</organism>
<name>A0ABP8UH40_9ACTN</name>
<evidence type="ECO:0000313" key="2">
    <source>
        <dbReference type="Proteomes" id="UP001501442"/>
    </source>
</evidence>
<accession>A0ABP8UH40</accession>
<dbReference type="Gene3D" id="3.40.50.720">
    <property type="entry name" value="NAD(P)-binding Rossmann-like Domain"/>
    <property type="match status" value="1"/>
</dbReference>
<comment type="caution">
    <text evidence="1">The sequence shown here is derived from an EMBL/GenBank/DDBJ whole genome shotgun (WGS) entry which is preliminary data.</text>
</comment>
<protein>
    <submittedName>
        <fullName evidence="1">Uncharacterized protein</fullName>
    </submittedName>
</protein>
<dbReference type="SUPFAM" id="SSF51735">
    <property type="entry name" value="NAD(P)-binding Rossmann-fold domains"/>
    <property type="match status" value="1"/>
</dbReference>
<evidence type="ECO:0000313" key="1">
    <source>
        <dbReference type="EMBL" id="GAA4630978.1"/>
    </source>
</evidence>
<dbReference type="InterPro" id="IPR002347">
    <property type="entry name" value="SDR_fam"/>
</dbReference>
<dbReference type="EMBL" id="BAABHK010000008">
    <property type="protein sequence ID" value="GAA4630978.1"/>
    <property type="molecule type" value="Genomic_DNA"/>
</dbReference>